<feature type="domain" description="Multidrug resistance protein MdtA-like barrel-sandwich hybrid" evidence="10">
    <location>
        <begin position="81"/>
        <end position="224"/>
    </location>
</feature>
<evidence type="ECO:0000259" key="10">
    <source>
        <dbReference type="Pfam" id="PF25917"/>
    </source>
</evidence>
<dbReference type="Pfam" id="PF25944">
    <property type="entry name" value="Beta-barrel_RND"/>
    <property type="match status" value="1"/>
</dbReference>
<proteinExistence type="inferred from homology"/>
<dbReference type="InterPro" id="IPR058624">
    <property type="entry name" value="MdtA-like_HH"/>
</dbReference>
<dbReference type="AlphaFoldDB" id="A1AR39"/>
<dbReference type="eggNOG" id="COG0845">
    <property type="taxonomic scope" value="Bacteria"/>
</dbReference>
<dbReference type="FunFam" id="2.40.420.20:FF:000001">
    <property type="entry name" value="Efflux RND transporter periplasmic adaptor subunit"/>
    <property type="match status" value="1"/>
</dbReference>
<dbReference type="Gene3D" id="2.40.30.170">
    <property type="match status" value="1"/>
</dbReference>
<keyword evidence="6 8" id="KW-0472">Membrane</keyword>
<evidence type="ECO:0000256" key="5">
    <source>
        <dbReference type="ARBA" id="ARBA00022519"/>
    </source>
</evidence>
<gene>
    <name evidence="13" type="ordered locus">Ppro_2202</name>
</gene>
<dbReference type="Gene3D" id="2.40.50.100">
    <property type="match status" value="1"/>
</dbReference>
<dbReference type="PANTHER" id="PTHR30469">
    <property type="entry name" value="MULTIDRUG RESISTANCE PROTEIN MDTA"/>
    <property type="match status" value="1"/>
</dbReference>
<dbReference type="NCBIfam" id="NF008589">
    <property type="entry name" value="PRK11556.1"/>
    <property type="match status" value="1"/>
</dbReference>
<keyword evidence="8" id="KW-1133">Transmembrane helix</keyword>
<dbReference type="SUPFAM" id="SSF111369">
    <property type="entry name" value="HlyD-like secretion proteins"/>
    <property type="match status" value="1"/>
</dbReference>
<evidence type="ECO:0000256" key="2">
    <source>
        <dbReference type="ARBA" id="ARBA00009477"/>
    </source>
</evidence>
<sequence>MSTDTPIPVPQPPSRRRWLFLFSLICLALAGTYMLVSRDPDANDGTKKTPPSPPVAVVTQAAKKSDISVYLTGIGTVTPLNTVTVRSRVDGQLMEVLYREGQTVSRGQLLARIDPRPFQVLLTQAEGQMARDQAQLSNARVDLQRYRTLWAQNSIPRQQLDTQEALVRQYQAAVKSDQGQVDSARLQLTYSRITAPCDGRVGLRLVDAGNIVHASDSGGLVVITRMQPMTVVFTIPEDNLPLLVDRMRGGRKLAVDAFDREQKRVLATGSLLTLDNQIDPGTGTVKLKAIFTNRDNELFPNQFVNARLLVDVRRDAITVPSAAIQNGPKGTFVYLVKGNRTVELRPVEKGESEGGKTAITRGLAIGEQVVVDGAERLREGSRVQIKQPGQASATPVRRDTNPAHGAP</sequence>
<organism evidence="13 14">
    <name type="scientific">Pelobacter propionicus (strain DSM 2379 / NBRC 103807 / OttBd1)</name>
    <dbReference type="NCBI Taxonomy" id="338966"/>
    <lineage>
        <taxon>Bacteria</taxon>
        <taxon>Pseudomonadati</taxon>
        <taxon>Thermodesulfobacteriota</taxon>
        <taxon>Desulfuromonadia</taxon>
        <taxon>Desulfuromonadales</taxon>
        <taxon>Desulfuromonadaceae</taxon>
        <taxon>Pelobacter</taxon>
    </lineage>
</organism>
<dbReference type="InterPro" id="IPR058626">
    <property type="entry name" value="MdtA-like_b-barrel"/>
</dbReference>
<keyword evidence="8" id="KW-0812">Transmembrane</keyword>
<evidence type="ECO:0000256" key="8">
    <source>
        <dbReference type="SAM" id="Phobius"/>
    </source>
</evidence>
<dbReference type="InterPro" id="IPR058627">
    <property type="entry name" value="MdtA-like_C"/>
</dbReference>
<dbReference type="GO" id="GO:0030313">
    <property type="term" value="C:cell envelope"/>
    <property type="evidence" value="ECO:0007669"/>
    <property type="project" value="UniProtKB-SubCell"/>
</dbReference>
<evidence type="ECO:0000313" key="14">
    <source>
        <dbReference type="Proteomes" id="UP000006732"/>
    </source>
</evidence>
<keyword evidence="5" id="KW-0997">Cell inner membrane</keyword>
<keyword evidence="3" id="KW-0813">Transport</keyword>
<dbReference type="KEGG" id="ppd:Ppro_2202"/>
<dbReference type="OrthoDB" id="9772050at2"/>
<dbReference type="EMBL" id="CP000482">
    <property type="protein sequence ID" value="ABK99809.1"/>
    <property type="molecule type" value="Genomic_DNA"/>
</dbReference>
<feature type="domain" description="Multidrug resistance protein MdtA-like alpha-helical hairpin" evidence="9">
    <location>
        <begin position="122"/>
        <end position="191"/>
    </location>
</feature>
<evidence type="ECO:0000259" key="12">
    <source>
        <dbReference type="Pfam" id="PF25967"/>
    </source>
</evidence>
<dbReference type="STRING" id="338966.Ppro_2202"/>
<comment type="similarity">
    <text evidence="2">Belongs to the membrane fusion protein (MFP) (TC 8.A.1) family.</text>
</comment>
<comment type="subcellular location">
    <subcellularLocation>
        <location evidence="1">Cell membrane</location>
    </subcellularLocation>
</comment>
<reference evidence="13 14" key="1">
    <citation type="submission" date="2006-10" db="EMBL/GenBank/DDBJ databases">
        <title>Complete sequence of chromosome of Pelobacter propionicus DSM 2379.</title>
        <authorList>
            <consortium name="US DOE Joint Genome Institute"/>
            <person name="Copeland A."/>
            <person name="Lucas S."/>
            <person name="Lapidus A."/>
            <person name="Barry K."/>
            <person name="Detter J.C."/>
            <person name="Glavina del Rio T."/>
            <person name="Hammon N."/>
            <person name="Israni S."/>
            <person name="Dalin E."/>
            <person name="Tice H."/>
            <person name="Pitluck S."/>
            <person name="Saunders E."/>
            <person name="Brettin T."/>
            <person name="Bruce D."/>
            <person name="Han C."/>
            <person name="Tapia R."/>
            <person name="Schmutz J."/>
            <person name="Larimer F."/>
            <person name="Land M."/>
            <person name="Hauser L."/>
            <person name="Kyrpides N."/>
            <person name="Kim E."/>
            <person name="Lovley D."/>
            <person name="Richardson P."/>
        </authorList>
    </citation>
    <scope>NUCLEOTIDE SEQUENCE [LARGE SCALE GENOMIC DNA]</scope>
    <source>
        <strain evidence="14">DSM 2379 / NBRC 103807 / OttBd1</strain>
    </source>
</reference>
<dbReference type="Pfam" id="PF25967">
    <property type="entry name" value="RND-MFP_C"/>
    <property type="match status" value="1"/>
</dbReference>
<dbReference type="Pfam" id="PF25876">
    <property type="entry name" value="HH_MFP_RND"/>
    <property type="match status" value="1"/>
</dbReference>
<dbReference type="InterPro" id="IPR006143">
    <property type="entry name" value="RND_pump_MFP"/>
</dbReference>
<protein>
    <submittedName>
        <fullName evidence="13">Efflux transporter, RND family, MFP subunit</fullName>
    </submittedName>
</protein>
<accession>A1AR39</accession>
<feature type="domain" description="Multidrug resistance protein MdtA-like C-terminal permuted SH3" evidence="12">
    <location>
        <begin position="315"/>
        <end position="376"/>
    </location>
</feature>
<keyword evidence="14" id="KW-1185">Reference proteome</keyword>
<evidence type="ECO:0000259" key="9">
    <source>
        <dbReference type="Pfam" id="PF25876"/>
    </source>
</evidence>
<dbReference type="HOGENOM" id="CLU_018816_2_0_7"/>
<evidence type="ECO:0000256" key="7">
    <source>
        <dbReference type="SAM" id="MobiDB-lite"/>
    </source>
</evidence>
<dbReference type="NCBIfam" id="TIGR01730">
    <property type="entry name" value="RND_mfp"/>
    <property type="match status" value="1"/>
</dbReference>
<dbReference type="InterPro" id="IPR058625">
    <property type="entry name" value="MdtA-like_BSH"/>
</dbReference>
<name>A1AR39_PELPD</name>
<feature type="region of interest" description="Disordered" evidence="7">
    <location>
        <begin position="380"/>
        <end position="407"/>
    </location>
</feature>
<dbReference type="PANTHER" id="PTHR30469:SF12">
    <property type="entry name" value="MULTIDRUG RESISTANCE PROTEIN MDTA"/>
    <property type="match status" value="1"/>
</dbReference>
<dbReference type="Pfam" id="PF25917">
    <property type="entry name" value="BSH_RND"/>
    <property type="match status" value="1"/>
</dbReference>
<evidence type="ECO:0000256" key="4">
    <source>
        <dbReference type="ARBA" id="ARBA00022475"/>
    </source>
</evidence>
<feature type="domain" description="Multidrug resistance protein MdtA-like beta-barrel" evidence="11">
    <location>
        <begin position="228"/>
        <end position="311"/>
    </location>
</feature>
<dbReference type="GO" id="GO:1990281">
    <property type="term" value="C:efflux pump complex"/>
    <property type="evidence" value="ECO:0007669"/>
    <property type="project" value="TreeGrafter"/>
</dbReference>
<keyword evidence="4" id="KW-1003">Cell membrane</keyword>
<dbReference type="GO" id="GO:0015562">
    <property type="term" value="F:efflux transmembrane transporter activity"/>
    <property type="evidence" value="ECO:0007669"/>
    <property type="project" value="TreeGrafter"/>
</dbReference>
<evidence type="ECO:0000256" key="1">
    <source>
        <dbReference type="ARBA" id="ARBA00004236"/>
    </source>
</evidence>
<dbReference type="Proteomes" id="UP000006732">
    <property type="component" value="Chromosome"/>
</dbReference>
<evidence type="ECO:0000256" key="6">
    <source>
        <dbReference type="ARBA" id="ARBA00023136"/>
    </source>
</evidence>
<feature type="transmembrane region" description="Helical" evidence="8">
    <location>
        <begin position="18"/>
        <end position="36"/>
    </location>
</feature>
<dbReference type="Gene3D" id="1.10.287.470">
    <property type="entry name" value="Helix hairpin bin"/>
    <property type="match status" value="1"/>
</dbReference>
<dbReference type="Gene3D" id="2.40.420.20">
    <property type="match status" value="1"/>
</dbReference>
<evidence type="ECO:0000259" key="11">
    <source>
        <dbReference type="Pfam" id="PF25944"/>
    </source>
</evidence>
<evidence type="ECO:0000313" key="13">
    <source>
        <dbReference type="EMBL" id="ABK99809.1"/>
    </source>
</evidence>
<evidence type="ECO:0000256" key="3">
    <source>
        <dbReference type="ARBA" id="ARBA00022448"/>
    </source>
</evidence>